<reference evidence="3" key="1">
    <citation type="submission" date="2023-06" db="EMBL/GenBank/DDBJ databases">
        <authorList>
            <person name="Kurt Z."/>
        </authorList>
    </citation>
    <scope>NUCLEOTIDE SEQUENCE</scope>
</reference>
<feature type="domain" description="RING-type" evidence="2">
    <location>
        <begin position="81"/>
        <end position="116"/>
    </location>
</feature>
<dbReference type="CDD" id="cd06093">
    <property type="entry name" value="PX_domain"/>
    <property type="match status" value="1"/>
</dbReference>
<dbReference type="Pfam" id="PF00787">
    <property type="entry name" value="PX"/>
    <property type="match status" value="1"/>
</dbReference>
<dbReference type="GO" id="GO:0035091">
    <property type="term" value="F:phosphatidylinositol binding"/>
    <property type="evidence" value="ECO:0007669"/>
    <property type="project" value="InterPro"/>
</dbReference>
<organism evidence="3">
    <name type="scientific">Hexamita inflata</name>
    <dbReference type="NCBI Taxonomy" id="28002"/>
    <lineage>
        <taxon>Eukaryota</taxon>
        <taxon>Metamonada</taxon>
        <taxon>Diplomonadida</taxon>
        <taxon>Hexamitidae</taxon>
        <taxon>Hexamitinae</taxon>
        <taxon>Hexamita</taxon>
    </lineage>
</organism>
<reference evidence="4 5" key="2">
    <citation type="submission" date="2024-07" db="EMBL/GenBank/DDBJ databases">
        <authorList>
            <person name="Akdeniz Z."/>
        </authorList>
    </citation>
    <scope>NUCLEOTIDE SEQUENCE [LARGE SCALE GENOMIC DNA]</scope>
</reference>
<keyword evidence="5" id="KW-1185">Reference proteome</keyword>
<protein>
    <submittedName>
        <fullName evidence="3">PX domain-containing protein</fullName>
    </submittedName>
    <submittedName>
        <fullName evidence="4">PX_domain-containing protein</fullName>
    </submittedName>
</protein>
<dbReference type="Proteomes" id="UP001642409">
    <property type="component" value="Unassembled WGS sequence"/>
</dbReference>
<dbReference type="InterPro" id="IPR001841">
    <property type="entry name" value="Znf_RING"/>
</dbReference>
<proteinExistence type="predicted"/>
<dbReference type="SUPFAM" id="SSF64268">
    <property type="entry name" value="PX domain"/>
    <property type="match status" value="1"/>
</dbReference>
<evidence type="ECO:0000313" key="4">
    <source>
        <dbReference type="EMBL" id="CAL6024390.1"/>
    </source>
</evidence>
<dbReference type="Gene3D" id="3.30.1520.10">
    <property type="entry name" value="Phox-like domain"/>
    <property type="match status" value="1"/>
</dbReference>
<comment type="caution">
    <text evidence="3">The sequence shown here is derived from an EMBL/GenBank/DDBJ whole genome shotgun (WGS) entry which is preliminary data.</text>
</comment>
<dbReference type="Gene3D" id="3.30.40.10">
    <property type="entry name" value="Zinc/RING finger domain, C3HC4 (zinc finger)"/>
    <property type="match status" value="1"/>
</dbReference>
<dbReference type="AlphaFoldDB" id="A0AA86VF70"/>
<keyword evidence="1" id="KW-0862">Zinc</keyword>
<dbReference type="InterPro" id="IPR013083">
    <property type="entry name" value="Znf_RING/FYVE/PHD"/>
</dbReference>
<evidence type="ECO:0000259" key="2">
    <source>
        <dbReference type="PROSITE" id="PS50089"/>
    </source>
</evidence>
<dbReference type="InterPro" id="IPR036871">
    <property type="entry name" value="PX_dom_sf"/>
</dbReference>
<accession>A0AA86VF70</accession>
<dbReference type="PROSITE" id="PS50089">
    <property type="entry name" value="ZF_RING_2"/>
    <property type="match status" value="1"/>
</dbReference>
<evidence type="ECO:0000313" key="5">
    <source>
        <dbReference type="Proteomes" id="UP001642409"/>
    </source>
</evidence>
<evidence type="ECO:0000313" key="3">
    <source>
        <dbReference type="EMBL" id="CAI9964963.1"/>
    </source>
</evidence>
<dbReference type="EMBL" id="CATOUU010000983">
    <property type="protein sequence ID" value="CAI9964963.1"/>
    <property type="molecule type" value="Genomic_DNA"/>
</dbReference>
<evidence type="ECO:0000256" key="1">
    <source>
        <dbReference type="PROSITE-ProRule" id="PRU00175"/>
    </source>
</evidence>
<dbReference type="SUPFAM" id="SSF57850">
    <property type="entry name" value="RING/U-box"/>
    <property type="match status" value="1"/>
</dbReference>
<sequence>MSSIDQKILSDRLHLLQLLIPNFDAQLPVCPFSSFISFANGVSNDENGFKNAVQKLLFENQTQMNGINYKQNQALLQLIRCSKCKKELKNHLQVIPCEHQLCSECCTDIYDKCPCCLQQIESLTKLKKTTEIINASTVVCDCGWEGALSKYATHKCHEMRNSGLITINNYSQPKLSHELMAMKPNSSLAKTYTDAEMNLNERESFVGFVIQNSNVNRIANEESSHQAVTPFLLNPEHTKQQLLDLLSSKSPFKVEMYDLHLIEGQPHGYYTYLFKIWCGEFYLTISRRFNDFKKLNSVLYYKELPKPQKWWYFGGSELSYAQTRHQQLCTWLCDLLNNQKVRKSKIVVQFLGE</sequence>
<name>A0AA86VF70_9EUKA</name>
<keyword evidence="1" id="KW-0479">Metal-binding</keyword>
<keyword evidence="1" id="KW-0863">Zinc-finger</keyword>
<dbReference type="InterPro" id="IPR001683">
    <property type="entry name" value="PX_dom"/>
</dbReference>
<dbReference type="GO" id="GO:0008270">
    <property type="term" value="F:zinc ion binding"/>
    <property type="evidence" value="ECO:0007669"/>
    <property type="project" value="UniProtKB-KW"/>
</dbReference>
<dbReference type="EMBL" id="CAXDID020000095">
    <property type="protein sequence ID" value="CAL6024390.1"/>
    <property type="molecule type" value="Genomic_DNA"/>
</dbReference>
<gene>
    <name evidence="4" type="ORF">HINF_LOCUS29595</name>
    <name evidence="3" type="ORF">HINF_LOCUS52608</name>
</gene>